<dbReference type="PANTHER" id="PTHR43024:SF1">
    <property type="entry name" value="UDP-N-ACETYLMURAMOYL-TRIPEPTIDE--D-ALANYL-D-ALANINE LIGASE"/>
    <property type="match status" value="1"/>
</dbReference>
<dbReference type="InterPro" id="IPR013221">
    <property type="entry name" value="Mur_ligase_cen"/>
</dbReference>
<comment type="catalytic activity">
    <reaction evidence="10 11">
        <text>D-alanyl-D-alanine + UDP-N-acetyl-alpha-D-muramoyl-L-alanyl-gamma-D-glutamyl-meso-2,6-diaminopimelate + ATP = UDP-N-acetyl-alpha-D-muramoyl-L-alanyl-gamma-D-glutamyl-meso-2,6-diaminopimeloyl-D-alanyl-D-alanine + ADP + phosphate + H(+)</text>
        <dbReference type="Rhea" id="RHEA:28374"/>
        <dbReference type="ChEBI" id="CHEBI:15378"/>
        <dbReference type="ChEBI" id="CHEBI:30616"/>
        <dbReference type="ChEBI" id="CHEBI:43474"/>
        <dbReference type="ChEBI" id="CHEBI:57822"/>
        <dbReference type="ChEBI" id="CHEBI:61386"/>
        <dbReference type="ChEBI" id="CHEBI:83905"/>
        <dbReference type="ChEBI" id="CHEBI:456216"/>
        <dbReference type="EC" id="6.3.2.10"/>
    </reaction>
</comment>
<dbReference type="SUPFAM" id="SSF53623">
    <property type="entry name" value="MurD-like peptide ligases, catalytic domain"/>
    <property type="match status" value="1"/>
</dbReference>
<dbReference type="InterPro" id="IPR051046">
    <property type="entry name" value="MurCDEF_CellWall_CoF430Synth"/>
</dbReference>
<protein>
    <recommendedName>
        <fullName evidence="10 11">UDP-N-acetylmuramoyl-tripeptide--D-alanyl-D-alanine ligase</fullName>
        <ecNumber evidence="10 11">6.3.2.10</ecNumber>
    </recommendedName>
    <alternativeName>
        <fullName evidence="10">D-alanyl-D-alanine-adding enzyme</fullName>
    </alternativeName>
</protein>
<dbReference type="NCBIfam" id="TIGR01143">
    <property type="entry name" value="murF"/>
    <property type="match status" value="1"/>
</dbReference>
<keyword evidence="1 10" id="KW-0963">Cytoplasm</keyword>
<dbReference type="InterPro" id="IPR035911">
    <property type="entry name" value="MurE/MurF_N"/>
</dbReference>
<dbReference type="RefSeq" id="WP_136824561.1">
    <property type="nucleotide sequence ID" value="NZ_SWBP01000001.1"/>
</dbReference>
<keyword evidence="8 10" id="KW-0131">Cell cycle</keyword>
<dbReference type="InterPro" id="IPR036615">
    <property type="entry name" value="Mur_ligase_C_dom_sf"/>
</dbReference>
<evidence type="ECO:0000256" key="5">
    <source>
        <dbReference type="ARBA" id="ARBA00022840"/>
    </source>
</evidence>
<dbReference type="GO" id="GO:0008766">
    <property type="term" value="F:UDP-N-acetylmuramoylalanyl-D-glutamyl-2,6-diaminopimelate-D-alanyl-D-alanine ligase activity"/>
    <property type="evidence" value="ECO:0007669"/>
    <property type="project" value="RHEA"/>
</dbReference>
<reference evidence="14 15" key="1">
    <citation type="submission" date="2019-04" db="EMBL/GenBank/DDBJ databases">
        <title>Pedobacter sp. AR-3-17 sp. nov., isolated from Arctic soil.</title>
        <authorList>
            <person name="Dahal R.H."/>
            <person name="Kim D.-U."/>
        </authorList>
    </citation>
    <scope>NUCLEOTIDE SEQUENCE [LARGE SCALE GENOMIC DNA]</scope>
    <source>
        <strain evidence="14 15">AR-3-17</strain>
    </source>
</reference>
<evidence type="ECO:0000256" key="3">
    <source>
        <dbReference type="ARBA" id="ARBA00022618"/>
    </source>
</evidence>
<keyword evidence="7 10" id="KW-0573">Peptidoglycan synthesis</keyword>
<dbReference type="InterPro" id="IPR004101">
    <property type="entry name" value="Mur_ligase_C"/>
</dbReference>
<dbReference type="InterPro" id="IPR005863">
    <property type="entry name" value="UDP-N-AcMur_synth"/>
</dbReference>
<evidence type="ECO:0000256" key="10">
    <source>
        <dbReference type="HAMAP-Rule" id="MF_02019"/>
    </source>
</evidence>
<accession>A0A4V5NXQ0</accession>
<dbReference type="Gene3D" id="3.40.1390.10">
    <property type="entry name" value="MurE/MurF, N-terminal domain"/>
    <property type="match status" value="1"/>
</dbReference>
<dbReference type="PANTHER" id="PTHR43024">
    <property type="entry name" value="UDP-N-ACETYLMURAMOYL-TRIPEPTIDE--D-ALANYL-D-ALANINE LIGASE"/>
    <property type="match status" value="1"/>
</dbReference>
<dbReference type="EMBL" id="SWBP01000001">
    <property type="protein sequence ID" value="TKC00351.1"/>
    <property type="molecule type" value="Genomic_DNA"/>
</dbReference>
<dbReference type="InterPro" id="IPR036565">
    <property type="entry name" value="Mur-like_cat_sf"/>
</dbReference>
<name>A0A4V5NXQ0_9SPHI</name>
<dbReference type="Pfam" id="PF08245">
    <property type="entry name" value="Mur_ligase_M"/>
    <property type="match status" value="1"/>
</dbReference>
<keyword evidence="2 10" id="KW-0436">Ligase</keyword>
<dbReference type="Pfam" id="PF02875">
    <property type="entry name" value="Mur_ligase_C"/>
    <property type="match status" value="1"/>
</dbReference>
<dbReference type="Proteomes" id="UP000308181">
    <property type="component" value="Unassembled WGS sequence"/>
</dbReference>
<evidence type="ECO:0000259" key="12">
    <source>
        <dbReference type="Pfam" id="PF02875"/>
    </source>
</evidence>
<feature type="domain" description="Mur ligase central" evidence="13">
    <location>
        <begin position="96"/>
        <end position="281"/>
    </location>
</feature>
<dbReference type="GO" id="GO:0071555">
    <property type="term" value="P:cell wall organization"/>
    <property type="evidence" value="ECO:0007669"/>
    <property type="project" value="UniProtKB-KW"/>
</dbReference>
<comment type="subcellular location">
    <subcellularLocation>
        <location evidence="10 11">Cytoplasm</location>
    </subcellularLocation>
</comment>
<evidence type="ECO:0000256" key="7">
    <source>
        <dbReference type="ARBA" id="ARBA00022984"/>
    </source>
</evidence>
<comment type="function">
    <text evidence="10 11">Involved in cell wall formation. Catalyzes the final step in the synthesis of UDP-N-acetylmuramoyl-pentapeptide, the precursor of murein.</text>
</comment>
<dbReference type="GO" id="GO:0005524">
    <property type="term" value="F:ATP binding"/>
    <property type="evidence" value="ECO:0007669"/>
    <property type="project" value="UniProtKB-UniRule"/>
</dbReference>
<dbReference type="OrthoDB" id="9801978at2"/>
<keyword evidence="3 10" id="KW-0132">Cell division</keyword>
<dbReference type="GO" id="GO:0051301">
    <property type="term" value="P:cell division"/>
    <property type="evidence" value="ECO:0007669"/>
    <property type="project" value="UniProtKB-KW"/>
</dbReference>
<evidence type="ECO:0000256" key="4">
    <source>
        <dbReference type="ARBA" id="ARBA00022741"/>
    </source>
</evidence>
<dbReference type="SUPFAM" id="SSF53244">
    <property type="entry name" value="MurD-like peptide ligases, peptide-binding domain"/>
    <property type="match status" value="1"/>
</dbReference>
<dbReference type="GO" id="GO:0009252">
    <property type="term" value="P:peptidoglycan biosynthetic process"/>
    <property type="evidence" value="ECO:0007669"/>
    <property type="project" value="UniProtKB-UniRule"/>
</dbReference>
<dbReference type="GO" id="GO:0047480">
    <property type="term" value="F:UDP-N-acetylmuramoyl-tripeptide-D-alanyl-D-alanine ligase activity"/>
    <property type="evidence" value="ECO:0007669"/>
    <property type="project" value="UniProtKB-UniRule"/>
</dbReference>
<dbReference type="Gene3D" id="3.90.190.20">
    <property type="entry name" value="Mur ligase, C-terminal domain"/>
    <property type="match status" value="1"/>
</dbReference>
<evidence type="ECO:0000256" key="9">
    <source>
        <dbReference type="ARBA" id="ARBA00023316"/>
    </source>
</evidence>
<keyword evidence="6 10" id="KW-0133">Cell shape</keyword>
<comment type="pathway">
    <text evidence="10 11">Cell wall biogenesis; peptidoglycan biosynthesis.</text>
</comment>
<evidence type="ECO:0000256" key="8">
    <source>
        <dbReference type="ARBA" id="ARBA00023306"/>
    </source>
</evidence>
<dbReference type="EC" id="6.3.2.10" evidence="10 11"/>
<comment type="caution">
    <text evidence="14">The sequence shown here is derived from an EMBL/GenBank/DDBJ whole genome shotgun (WGS) entry which is preliminary data.</text>
</comment>
<evidence type="ECO:0000313" key="14">
    <source>
        <dbReference type="EMBL" id="TKC00351.1"/>
    </source>
</evidence>
<feature type="domain" description="Mur ligase C-terminal" evidence="12">
    <location>
        <begin position="305"/>
        <end position="421"/>
    </location>
</feature>
<keyword evidence="4 10" id="KW-0547">Nucleotide-binding</keyword>
<dbReference type="GO" id="GO:0005737">
    <property type="term" value="C:cytoplasm"/>
    <property type="evidence" value="ECO:0007669"/>
    <property type="project" value="UniProtKB-SubCell"/>
</dbReference>
<feature type="binding site" evidence="10">
    <location>
        <begin position="97"/>
        <end position="103"/>
    </location>
    <ligand>
        <name>ATP</name>
        <dbReference type="ChEBI" id="CHEBI:30616"/>
    </ligand>
</feature>
<dbReference type="GO" id="GO:0008360">
    <property type="term" value="P:regulation of cell shape"/>
    <property type="evidence" value="ECO:0007669"/>
    <property type="project" value="UniProtKB-KW"/>
</dbReference>
<dbReference type="Gene3D" id="3.40.1190.10">
    <property type="entry name" value="Mur-like, catalytic domain"/>
    <property type="match status" value="1"/>
</dbReference>
<evidence type="ECO:0000256" key="11">
    <source>
        <dbReference type="RuleBase" id="RU004136"/>
    </source>
</evidence>
<sequence length="432" mass="48105">MTIAQLYQHYLLHPTICTDTRKITPGCLFFALKGENFNANTFALQALENGAAFAVIDDVEYQKDNRFILVNDTLIALQQLAKHHRTQLNIPIIGLTGSNGKTTTKELIYSVLSQKLNTHATKGNFNNHIGVPLTLLEIKPEAEVAIIEMGANHQKEIELLCDICQPNYGLITNVGKAHLEGFGGFEGVKKGKGELYNFLEKNHGTAFINKDNTHLLGMAETRKLDKIVYYGTHPSNDVSGELIKNDPFLEVKWRHQGENYTVHSKLTGIYNFENILAAVTIGLAFGLSADEINQGINTYEPQNNRSQIIKTANNTVIGDYYNANPSSMLVAIENLAKLAANEKVIILGDMFELGDEAAAEHENILQKALEQHFYKTIFIGQEFYKLNASADTFFFKTTLEAAAELKKKPIKNALVLLKGSRSMKLESLMELL</sequence>
<dbReference type="HAMAP" id="MF_02019">
    <property type="entry name" value="MurF"/>
    <property type="match status" value="1"/>
</dbReference>
<keyword evidence="9 10" id="KW-0961">Cell wall biogenesis/degradation</keyword>
<evidence type="ECO:0000313" key="15">
    <source>
        <dbReference type="Proteomes" id="UP000308181"/>
    </source>
</evidence>
<keyword evidence="5 10" id="KW-0067">ATP-binding</keyword>
<evidence type="ECO:0000256" key="1">
    <source>
        <dbReference type="ARBA" id="ARBA00022490"/>
    </source>
</evidence>
<gene>
    <name evidence="10" type="primary">murF</name>
    <name evidence="14" type="ORF">FA046_01330</name>
</gene>
<dbReference type="UniPathway" id="UPA00219"/>
<comment type="similarity">
    <text evidence="10">Belongs to the MurCDEF family. MurF subfamily.</text>
</comment>
<dbReference type="SUPFAM" id="SSF63418">
    <property type="entry name" value="MurE/MurF N-terminal domain"/>
    <property type="match status" value="1"/>
</dbReference>
<dbReference type="AlphaFoldDB" id="A0A4V5NXQ0"/>
<evidence type="ECO:0000259" key="13">
    <source>
        <dbReference type="Pfam" id="PF08245"/>
    </source>
</evidence>
<keyword evidence="15" id="KW-1185">Reference proteome</keyword>
<evidence type="ECO:0000256" key="6">
    <source>
        <dbReference type="ARBA" id="ARBA00022960"/>
    </source>
</evidence>
<organism evidence="14 15">
    <name type="scientific">Pedobacter cryophilus</name>
    <dbReference type="NCBI Taxonomy" id="2571271"/>
    <lineage>
        <taxon>Bacteria</taxon>
        <taxon>Pseudomonadati</taxon>
        <taxon>Bacteroidota</taxon>
        <taxon>Sphingobacteriia</taxon>
        <taxon>Sphingobacteriales</taxon>
        <taxon>Sphingobacteriaceae</taxon>
        <taxon>Pedobacter</taxon>
    </lineage>
</organism>
<evidence type="ECO:0000256" key="2">
    <source>
        <dbReference type="ARBA" id="ARBA00022598"/>
    </source>
</evidence>
<proteinExistence type="inferred from homology"/>